<keyword evidence="3" id="KW-1185">Reference proteome</keyword>
<dbReference type="EMBL" id="BPQQ01000122">
    <property type="protein sequence ID" value="GJE04455.1"/>
    <property type="molecule type" value="Genomic_DNA"/>
</dbReference>
<dbReference type="Proteomes" id="UP001055153">
    <property type="component" value="Unassembled WGS sequence"/>
</dbReference>
<gene>
    <name evidence="2" type="ORF">GMJLKIPL_6419</name>
</gene>
<dbReference type="Gene3D" id="3.40.50.2300">
    <property type="match status" value="1"/>
</dbReference>
<reference evidence="2" key="1">
    <citation type="journal article" date="2021" name="Front. Microbiol.">
        <title>Comprehensive Comparative Genomics and Phenotyping of Methylobacterium Species.</title>
        <authorList>
            <person name="Alessa O."/>
            <person name="Ogura Y."/>
            <person name="Fujitani Y."/>
            <person name="Takami H."/>
            <person name="Hayashi T."/>
            <person name="Sahin N."/>
            <person name="Tani A."/>
        </authorList>
    </citation>
    <scope>NUCLEOTIDE SEQUENCE</scope>
    <source>
        <strain evidence="2">DSM 17168</strain>
    </source>
</reference>
<evidence type="ECO:0000256" key="1">
    <source>
        <dbReference type="SAM" id="MobiDB-lite"/>
    </source>
</evidence>
<sequence length="171" mass="18122">MESKRGERPVVLIAEPQALPGMWLEDVLSGAGCAISGPYGTCGEATESLDRKPPDFAVVSVDLNQGPGFPLACALRQRGVPFALISGNARVPDAFADIPLFERLFDARDLISAVTARCALPGCRNGARTCPMLRRITAGKTLEPGKMSDRLPSLEGPPPGVRAVEDHLTLS</sequence>
<name>A0ABQ4SMV1_9HYPH</name>
<feature type="region of interest" description="Disordered" evidence="1">
    <location>
        <begin position="141"/>
        <end position="171"/>
    </location>
</feature>
<evidence type="ECO:0008006" key="4">
    <source>
        <dbReference type="Google" id="ProtNLM"/>
    </source>
</evidence>
<protein>
    <recommendedName>
        <fullName evidence="4">Response regulatory domain-containing protein</fullName>
    </recommendedName>
</protein>
<comment type="caution">
    <text evidence="2">The sequence shown here is derived from an EMBL/GenBank/DDBJ whole genome shotgun (WGS) entry which is preliminary data.</text>
</comment>
<evidence type="ECO:0000313" key="2">
    <source>
        <dbReference type="EMBL" id="GJE04455.1"/>
    </source>
</evidence>
<reference evidence="2" key="2">
    <citation type="submission" date="2021-08" db="EMBL/GenBank/DDBJ databases">
        <authorList>
            <person name="Tani A."/>
            <person name="Ola A."/>
            <person name="Ogura Y."/>
            <person name="Katsura K."/>
            <person name="Hayashi T."/>
        </authorList>
    </citation>
    <scope>NUCLEOTIDE SEQUENCE</scope>
    <source>
        <strain evidence="2">DSM 17168</strain>
    </source>
</reference>
<proteinExistence type="predicted"/>
<organism evidence="2 3">
    <name type="scientific">Methylobacterium isbiliense</name>
    <dbReference type="NCBI Taxonomy" id="315478"/>
    <lineage>
        <taxon>Bacteria</taxon>
        <taxon>Pseudomonadati</taxon>
        <taxon>Pseudomonadota</taxon>
        <taxon>Alphaproteobacteria</taxon>
        <taxon>Hyphomicrobiales</taxon>
        <taxon>Methylobacteriaceae</taxon>
        <taxon>Methylobacterium</taxon>
    </lineage>
</organism>
<accession>A0ABQ4SMV1</accession>
<dbReference type="SUPFAM" id="SSF52172">
    <property type="entry name" value="CheY-like"/>
    <property type="match status" value="1"/>
</dbReference>
<dbReference type="InterPro" id="IPR011006">
    <property type="entry name" value="CheY-like_superfamily"/>
</dbReference>
<evidence type="ECO:0000313" key="3">
    <source>
        <dbReference type="Proteomes" id="UP001055153"/>
    </source>
</evidence>